<keyword evidence="4" id="KW-0137">Centromere</keyword>
<feature type="region of interest" description="Disordered" evidence="5">
    <location>
        <begin position="517"/>
        <end position="833"/>
    </location>
</feature>
<dbReference type="SMART" id="SM00777">
    <property type="entry name" value="Mad3_BUB1_I"/>
    <property type="match status" value="1"/>
</dbReference>
<dbReference type="Gene3D" id="1.25.40.430">
    <property type="match status" value="1"/>
</dbReference>
<feature type="compositionally biased region" description="Low complexity" evidence="5">
    <location>
        <begin position="236"/>
        <end position="246"/>
    </location>
</feature>
<gene>
    <name evidence="8" type="ORF">SCHCODRAFT_258708</name>
</gene>
<dbReference type="SMART" id="SM00220">
    <property type="entry name" value="S_TKc"/>
    <property type="match status" value="1"/>
</dbReference>
<dbReference type="Gene3D" id="1.10.510.10">
    <property type="entry name" value="Transferase(Phosphotransferase) domain 1"/>
    <property type="match status" value="1"/>
</dbReference>
<evidence type="ECO:0000313" key="9">
    <source>
        <dbReference type="Proteomes" id="UP000007431"/>
    </source>
</evidence>
<feature type="compositionally biased region" description="Low complexity" evidence="5">
    <location>
        <begin position="214"/>
        <end position="225"/>
    </location>
</feature>
<dbReference type="OMA" id="NCEKGVG"/>
<evidence type="ECO:0000256" key="4">
    <source>
        <dbReference type="ARBA" id="ARBA00023328"/>
    </source>
</evidence>
<feature type="compositionally biased region" description="Polar residues" evidence="5">
    <location>
        <begin position="531"/>
        <end position="543"/>
    </location>
</feature>
<accession>D8QIS7</accession>
<keyword evidence="9" id="KW-1185">Reference proteome</keyword>
<sequence>MMGEDKSNIPPSRCHLYGHVIVVTSARRAVDPAGPCKLDLDGHNDDDARSQDMSPGPEARNAALAKLREGLASPDGALDPIGVYDDFVKWTTSNYNESDANSGLKEILAEATEKFKNDDIAKVDMRYVKFWRSYARLQSRAEAITTYERMMSHGVGTVFSPVYQEAAVLYEQDGRLDDAETLYRKGIKRQARPLDWLRTQYKEFRRRTGRSARKSSSSTAPSSSSAPPPRAPAPAPASASSSSSTVAVRSTAAQRYAVMLEPNPPGKRPEKFMFNFALLWTDDGGEFNIAEARARSMGLLDKRWNPPPASESRLAPGNMPSTSESTGMHTTRTLKRKSIMGGGPEPTMTINTKEALADVFGMYNSPERTMRHAQVAGGKHAPLMKVDITPSIQFEKRIAELQPLPEEIPPSFRPGQASAFKPFVDAQPTPRSNSPADNQPKLAAPFQPFVDNSASKSSAFRPFVDNEPAPQSQKKRSKLMPFVDPENAPRAALGIKDTSTDHNPFAPQKSVLKTKAIAGDADASTKPDALTKSSDALTRSSDALTKPVFTPAGAKPALAPLREAFTDDHGLPSQQRPKMGGPTHERARSYQEQSASEDAQSQSQQRAPVFSQQSVFSRQPVFTPKESGVAPRSRLVEQAKAENAFTPRQGAAGVRGENAFTPKMENAFTPRTENGFAPRVENAFTPASKSENSFGSASKSENAYTPRSENAFTPKEEVVFKPKPVGEKPKAAFSIFRDPEPEEAPPAPKVVEIESDEEEQQEVEEEQSQEPDLSRHAEDEVNEHLPDDYSGDFEYDDNEEELAVDPDQEYSTPPPREMPLPEDGYSEYDANHQPVPYSRCGPVTIMTPIAERTLEFTRSTFDGTPSRNRLAHVPEDDDEDYDFRELADEVIGEEDEGEEEDERTREEQEQDEDMHHIQEKTGTLSLADSLRVNFPNPCNPFDPEVVTSLLSLIPSDDQFHDLAGEHGRNLDELQKFAKKSRKTSGNPGGAGVLDVGARFPVCLAGQRFSIVEKIGEGAFGAVFKAEDRGMRGDDEDEDEDEDLDMDDDEASVVALKVVRPRNLWEYHVLRRLHQTLPVPLRPSIVLPHALFAYRDESFLVLEYAPHGTLLSVVNKAANAGFSQQGGMLDELLVIFFTTELLRLLEGMHRAGFIHGDLKIDNVLVRMEDVPGGASKWDGAYSPSGAGGWACKGIKLADFGRAVDTRLFPRSQRFLADWEVKECDCPEIREGRPWTYETDYFGLAGIAYCMLFGKYISPDAVTTAEVDGEERRRIATPLKRYWQGEMWNQLFDVLLNPRMVREDGELPLCDEIGAIREEMEEWLQRNCNRAGNTLKGLLKKVELACLR</sequence>
<dbReference type="GO" id="GO:0004672">
    <property type="term" value="F:protein kinase activity"/>
    <property type="evidence" value="ECO:0007669"/>
    <property type="project" value="InterPro"/>
</dbReference>
<organism evidence="9">
    <name type="scientific">Schizophyllum commune (strain H4-8 / FGSC 9210)</name>
    <name type="common">Split gill fungus</name>
    <dbReference type="NCBI Taxonomy" id="578458"/>
    <lineage>
        <taxon>Eukaryota</taxon>
        <taxon>Fungi</taxon>
        <taxon>Dikarya</taxon>
        <taxon>Basidiomycota</taxon>
        <taxon>Agaricomycotina</taxon>
        <taxon>Agaricomycetes</taxon>
        <taxon>Agaricomycetidae</taxon>
        <taxon>Agaricales</taxon>
        <taxon>Schizophyllaceae</taxon>
        <taxon>Schizophyllum</taxon>
    </lineage>
</organism>
<dbReference type="GO" id="GO:0032991">
    <property type="term" value="C:protein-containing complex"/>
    <property type="evidence" value="ECO:0007669"/>
    <property type="project" value="UniProtKB-ARBA"/>
</dbReference>
<dbReference type="InterPro" id="IPR013212">
    <property type="entry name" value="Mad3/Bub1_I"/>
</dbReference>
<feature type="compositionally biased region" description="Basic and acidic residues" evidence="5">
    <location>
        <begin position="714"/>
        <end position="730"/>
    </location>
</feature>
<evidence type="ECO:0000313" key="8">
    <source>
        <dbReference type="EMBL" id="EFI92280.1"/>
    </source>
</evidence>
<dbReference type="GeneID" id="9597061"/>
<name>D8QIS7_SCHCM</name>
<dbReference type="Pfam" id="PF00069">
    <property type="entry name" value="Pkinase"/>
    <property type="match status" value="1"/>
</dbReference>
<dbReference type="EMBL" id="GL377313">
    <property type="protein sequence ID" value="EFI92280.1"/>
    <property type="molecule type" value="Genomic_DNA"/>
</dbReference>
<feature type="domain" description="BUB1 N-terminal" evidence="7">
    <location>
        <begin position="67"/>
        <end position="225"/>
    </location>
</feature>
<dbReference type="CDD" id="cd13981">
    <property type="entry name" value="STKc_Bub1_BubR1"/>
    <property type="match status" value="1"/>
</dbReference>
<dbReference type="PROSITE" id="PS50011">
    <property type="entry name" value="PROTEIN_KINASE_DOM"/>
    <property type="match status" value="1"/>
</dbReference>
<dbReference type="OrthoDB" id="248495at2759"/>
<dbReference type="GO" id="GO:0007094">
    <property type="term" value="P:mitotic spindle assembly checkpoint signaling"/>
    <property type="evidence" value="ECO:0007669"/>
    <property type="project" value="InterPro"/>
</dbReference>
<dbReference type="Pfam" id="PF08311">
    <property type="entry name" value="Mad3_BUB1_I"/>
    <property type="match status" value="1"/>
</dbReference>
<dbReference type="eggNOG" id="KOG1166">
    <property type="taxonomic scope" value="Eukaryota"/>
</dbReference>
<feature type="region of interest" description="Disordered" evidence="5">
    <location>
        <begin position="305"/>
        <end position="330"/>
    </location>
</feature>
<dbReference type="PROSITE" id="PS51489">
    <property type="entry name" value="BUB1_N"/>
    <property type="match status" value="1"/>
</dbReference>
<evidence type="ECO:0000256" key="2">
    <source>
        <dbReference type="ARBA" id="ARBA00022454"/>
    </source>
</evidence>
<dbReference type="PANTHER" id="PTHR14030">
    <property type="entry name" value="MITOTIC CHECKPOINT SERINE/THREONINE-PROTEIN KINASE BUB1"/>
    <property type="match status" value="1"/>
</dbReference>
<dbReference type="InterPro" id="IPR012572">
    <property type="entry name" value="Mad3/Bub1_II"/>
</dbReference>
<feature type="region of interest" description="Disordered" evidence="5">
    <location>
        <begin position="459"/>
        <end position="482"/>
    </location>
</feature>
<feature type="compositionally biased region" description="Pro residues" evidence="5">
    <location>
        <begin position="226"/>
        <end position="235"/>
    </location>
</feature>
<proteinExistence type="predicted"/>
<dbReference type="InParanoid" id="D8QIS7"/>
<evidence type="ECO:0000259" key="7">
    <source>
        <dbReference type="PROSITE" id="PS51489"/>
    </source>
</evidence>
<keyword evidence="2" id="KW-0158">Chromosome</keyword>
<dbReference type="Proteomes" id="UP000007431">
    <property type="component" value="Unassembled WGS sequence"/>
</dbReference>
<feature type="compositionally biased region" description="Acidic residues" evidence="5">
    <location>
        <begin position="789"/>
        <end position="808"/>
    </location>
</feature>
<dbReference type="InterPro" id="IPR008271">
    <property type="entry name" value="Ser/Thr_kinase_AS"/>
</dbReference>
<dbReference type="GO" id="GO:0051754">
    <property type="term" value="P:meiotic sister chromatid cohesion, centromeric"/>
    <property type="evidence" value="ECO:0007669"/>
    <property type="project" value="TreeGrafter"/>
</dbReference>
<dbReference type="Pfam" id="PF08171">
    <property type="entry name" value="Mad3_BUB1_II"/>
    <property type="match status" value="1"/>
</dbReference>
<protein>
    <recommendedName>
        <fullName evidence="10">Protein kinase domain-containing protein</fullName>
    </recommendedName>
</protein>
<feature type="compositionally biased region" description="Basic and acidic residues" evidence="5">
    <location>
        <begin position="772"/>
        <end position="787"/>
    </location>
</feature>
<evidence type="ECO:0000259" key="6">
    <source>
        <dbReference type="PROSITE" id="PS50011"/>
    </source>
</evidence>
<dbReference type="SUPFAM" id="SSF56112">
    <property type="entry name" value="Protein kinase-like (PK-like)"/>
    <property type="match status" value="1"/>
</dbReference>
<feature type="domain" description="Protein kinase" evidence="6">
    <location>
        <begin position="1008"/>
        <end position="1322"/>
    </location>
</feature>
<dbReference type="GO" id="GO:0000776">
    <property type="term" value="C:kinetochore"/>
    <property type="evidence" value="ECO:0007669"/>
    <property type="project" value="UniProtKB-KW"/>
</dbReference>
<feature type="compositionally biased region" description="Polar residues" evidence="5">
    <location>
        <begin position="319"/>
        <end position="330"/>
    </location>
</feature>
<reference evidence="8 9" key="1">
    <citation type="journal article" date="2010" name="Nat. Biotechnol.">
        <title>Genome sequence of the model mushroom Schizophyllum commune.</title>
        <authorList>
            <person name="Ohm R.A."/>
            <person name="de Jong J.F."/>
            <person name="Lugones L.G."/>
            <person name="Aerts A."/>
            <person name="Kothe E."/>
            <person name="Stajich J.E."/>
            <person name="de Vries R.P."/>
            <person name="Record E."/>
            <person name="Levasseur A."/>
            <person name="Baker S.E."/>
            <person name="Bartholomew K.A."/>
            <person name="Coutinho P.M."/>
            <person name="Erdmann S."/>
            <person name="Fowler T.J."/>
            <person name="Gathman A.C."/>
            <person name="Lombard V."/>
            <person name="Henrissat B."/>
            <person name="Knabe N."/>
            <person name="Kuees U."/>
            <person name="Lilly W.W."/>
            <person name="Lindquist E."/>
            <person name="Lucas S."/>
            <person name="Magnuson J.K."/>
            <person name="Piumi F."/>
            <person name="Raudaskoski M."/>
            <person name="Salamov A."/>
            <person name="Schmutz J."/>
            <person name="Schwarze F.W.M.R."/>
            <person name="vanKuyk P.A."/>
            <person name="Horton J.S."/>
            <person name="Grigoriev I.V."/>
            <person name="Woesten H.A.B."/>
        </authorList>
    </citation>
    <scope>NUCLEOTIDE SEQUENCE [LARGE SCALE GENOMIC DNA]</scope>
    <source>
        <strain evidence="9">H4-8 / FGSC 9210</strain>
    </source>
</reference>
<feature type="compositionally biased region" description="Basic and acidic residues" evidence="5">
    <location>
        <begin position="902"/>
        <end position="915"/>
    </location>
</feature>
<comment type="subcellular location">
    <subcellularLocation>
        <location evidence="1">Chromosome</location>
        <location evidence="1">Centromere</location>
        <location evidence="1">Kinetochore</location>
    </subcellularLocation>
</comment>
<dbReference type="STRING" id="578458.D8QIS7"/>
<dbReference type="Gene3D" id="6.10.20.170">
    <property type="match status" value="1"/>
</dbReference>
<dbReference type="KEGG" id="scm:SCHCO_02753335"/>
<feature type="region of interest" description="Disordered" evidence="5">
    <location>
        <begin position="856"/>
        <end position="915"/>
    </location>
</feature>
<feature type="compositionally biased region" description="Basic and acidic residues" evidence="5">
    <location>
        <begin position="38"/>
        <end position="50"/>
    </location>
</feature>
<feature type="region of interest" description="Disordered" evidence="5">
    <location>
        <begin position="37"/>
        <end position="58"/>
    </location>
</feature>
<feature type="compositionally biased region" description="Low complexity" evidence="5">
    <location>
        <begin position="591"/>
        <end position="605"/>
    </location>
</feature>
<dbReference type="HOGENOM" id="CLU_002115_1_0_1"/>
<feature type="compositionally biased region" description="Polar residues" evidence="5">
    <location>
        <begin position="856"/>
        <end position="867"/>
    </location>
</feature>
<feature type="region of interest" description="Disordered" evidence="5">
    <location>
        <begin position="205"/>
        <end position="246"/>
    </location>
</feature>
<feature type="compositionally biased region" description="Acidic residues" evidence="5">
    <location>
        <begin position="753"/>
        <end position="769"/>
    </location>
</feature>
<evidence type="ECO:0000256" key="5">
    <source>
        <dbReference type="SAM" id="MobiDB-lite"/>
    </source>
</evidence>
<dbReference type="GO" id="GO:0005634">
    <property type="term" value="C:nucleus"/>
    <property type="evidence" value="ECO:0007669"/>
    <property type="project" value="TreeGrafter"/>
</dbReference>
<feature type="compositionally biased region" description="Acidic residues" evidence="5">
    <location>
        <begin position="875"/>
        <end position="901"/>
    </location>
</feature>
<dbReference type="VEuPathDB" id="FungiDB:SCHCODRAFT_02753335"/>
<evidence type="ECO:0000256" key="3">
    <source>
        <dbReference type="ARBA" id="ARBA00022838"/>
    </source>
</evidence>
<dbReference type="InterPro" id="IPR011009">
    <property type="entry name" value="Kinase-like_dom_sf"/>
</dbReference>
<evidence type="ECO:0000256" key="1">
    <source>
        <dbReference type="ARBA" id="ARBA00004629"/>
    </source>
</evidence>
<dbReference type="GO" id="GO:0005524">
    <property type="term" value="F:ATP binding"/>
    <property type="evidence" value="ECO:0007669"/>
    <property type="project" value="InterPro"/>
</dbReference>
<keyword evidence="3" id="KW-0995">Kinetochore</keyword>
<dbReference type="PROSITE" id="PS00108">
    <property type="entry name" value="PROTEIN_KINASE_ST"/>
    <property type="match status" value="1"/>
</dbReference>
<evidence type="ECO:0008006" key="10">
    <source>
        <dbReference type="Google" id="ProtNLM"/>
    </source>
</evidence>
<dbReference type="InterPro" id="IPR015661">
    <property type="entry name" value="Bub1/Mad3"/>
</dbReference>
<dbReference type="PANTHER" id="PTHR14030:SF4">
    <property type="entry name" value="BUB1 KINASE, ISOFORM A-RELATED"/>
    <property type="match status" value="1"/>
</dbReference>
<dbReference type="InterPro" id="IPR000719">
    <property type="entry name" value="Prot_kinase_dom"/>
</dbReference>
<feature type="region of interest" description="Disordered" evidence="5">
    <location>
        <begin position="406"/>
        <end position="445"/>
    </location>
</feature>
<feature type="compositionally biased region" description="Polar residues" evidence="5">
    <location>
        <begin position="685"/>
        <end position="711"/>
    </location>
</feature>